<evidence type="ECO:0000313" key="2">
    <source>
        <dbReference type="EMBL" id="RKN55397.1"/>
    </source>
</evidence>
<name>A0A3B0A773_9ACTN</name>
<protein>
    <submittedName>
        <fullName evidence="2">Uncharacterized protein</fullName>
    </submittedName>
</protein>
<dbReference type="Proteomes" id="UP000279968">
    <property type="component" value="Unassembled WGS sequence"/>
</dbReference>
<organism evidence="2 3">
    <name type="scientific">Micromonospora costi</name>
    <dbReference type="NCBI Taxonomy" id="1530042"/>
    <lineage>
        <taxon>Bacteria</taxon>
        <taxon>Bacillati</taxon>
        <taxon>Actinomycetota</taxon>
        <taxon>Actinomycetes</taxon>
        <taxon>Micromonosporales</taxon>
        <taxon>Micromonosporaceae</taxon>
        <taxon>Micromonospora</taxon>
    </lineage>
</organism>
<feature type="region of interest" description="Disordered" evidence="1">
    <location>
        <begin position="1"/>
        <end position="22"/>
    </location>
</feature>
<evidence type="ECO:0000313" key="3">
    <source>
        <dbReference type="Proteomes" id="UP000279968"/>
    </source>
</evidence>
<sequence length="99" mass="10688">MVDAVMLPGRSESRIEGWSPGEDGGIREGILGRYSLHDVVSSACVHVKRDHALPVVHSAGMNDLAKYGAPGGGDGGVELPERLRLRMEPKLAMARNDRR</sequence>
<gene>
    <name evidence="2" type="ORF">D7193_12105</name>
</gene>
<reference evidence="2 3" key="1">
    <citation type="journal article" date="2015" name="Int. J. Syst. Evol. Microbiol.">
        <title>Micromonospora costi sp. nov., isolated from a leaf of Costus speciosus.</title>
        <authorList>
            <person name="Thawai C."/>
        </authorList>
    </citation>
    <scope>NUCLEOTIDE SEQUENCE [LARGE SCALE GENOMIC DNA]</scope>
    <source>
        <strain evidence="2 3">CS1-12</strain>
    </source>
</reference>
<dbReference type="EMBL" id="RBAN01000002">
    <property type="protein sequence ID" value="RKN55397.1"/>
    <property type="molecule type" value="Genomic_DNA"/>
</dbReference>
<proteinExistence type="predicted"/>
<dbReference type="AlphaFoldDB" id="A0A3B0A773"/>
<comment type="caution">
    <text evidence="2">The sequence shown here is derived from an EMBL/GenBank/DDBJ whole genome shotgun (WGS) entry which is preliminary data.</text>
</comment>
<evidence type="ECO:0000256" key="1">
    <source>
        <dbReference type="SAM" id="MobiDB-lite"/>
    </source>
</evidence>
<accession>A0A3B0A773</accession>
<keyword evidence="3" id="KW-1185">Reference proteome</keyword>